<evidence type="ECO:0000313" key="1">
    <source>
        <dbReference type="EMBL" id="TFD05748.1"/>
    </source>
</evidence>
<keyword evidence="1" id="KW-0808">Transferase</keyword>
<dbReference type="GO" id="GO:0016740">
    <property type="term" value="F:transferase activity"/>
    <property type="evidence" value="ECO:0007669"/>
    <property type="project" value="UniProtKB-KW"/>
</dbReference>
<dbReference type="InterPro" id="IPR007739">
    <property type="entry name" value="RgpF"/>
</dbReference>
<name>A0ABY2JHI9_9MICO</name>
<dbReference type="Gene3D" id="3.20.20.80">
    <property type="entry name" value="Glycosidases"/>
    <property type="match status" value="1"/>
</dbReference>
<comment type="caution">
    <text evidence="1">The sequence shown here is derived from an EMBL/GenBank/DDBJ whole genome shotgun (WGS) entry which is preliminary data.</text>
</comment>
<reference evidence="1 2" key="1">
    <citation type="submission" date="2019-03" db="EMBL/GenBank/DDBJ databases">
        <title>Genomics of glacier-inhabiting Cryobacterium strains.</title>
        <authorList>
            <person name="Liu Q."/>
            <person name="Xin Y.-H."/>
        </authorList>
    </citation>
    <scope>NUCLEOTIDE SEQUENCE [LARGE SCALE GENOMIC DNA]</scope>
    <source>
        <strain evidence="1 2">TMT2-16</strain>
    </source>
</reference>
<sequence length="678" mass="77148">MKSRKLPRVRRELSRSFGFLARTLAVPTAHASIPSHQADFARWVERRSGRLRPSIPQPWVGMPHSPESPARIAVLLHVYYTDLIDQVLAELQHIPVAFDLIVTNATGKPLSLRTTELDNLSHLTMLDVENRGRDILPMVSVINADLLEPYELVLKIHTKKSEWRRDHAELGGDGDAWRDGFITGLLGSRPNVERILSEFAEDPRLGLLTTDGNVLGPAFWGGDRRLARELLLRLQLELDEESLRFAAGSIYWVRGFILQALRSLSLEADDFDKETAQVDGTTAHAVERLIGVLALEAGYELRETGELLAGASEGWCHFEESQERLPRARVIPFYLPQFHAFPENESWWGAGFTEWSNVAAATPVFRGHNQPFLPADLGFYDLSSDTVRSRQYALAQMAGIEGFMYYYYWFAGKKLMDMPIENLVATDDDAPFCLMWANENWTRRWDGSAQNVLIAQDYAEVPATQFIHDVLHLITDPRYIRVDNKPLISVYRITQIPDYANVLDYWRTVAMEAGLDGLTIITVDVGHSMDGIEGDLDAHGLDAFLEFAPHNRRWTPQSREHLTVDPRFGGNILSYAAMASDSELQLRGPVSDQRFPGVMVNFDNTARRQWQPDLWYGSNPFTFRRWLNSAVSAIADRDRDHRLVFINAWNEWAEGTVLEPSQRFGRTYLLAVRDVLFR</sequence>
<accession>A0ABY2JHI9</accession>
<keyword evidence="2" id="KW-1185">Reference proteome</keyword>
<dbReference type="InterPro" id="IPR032719">
    <property type="entry name" value="WbsX"/>
</dbReference>
<gene>
    <name evidence="1" type="ORF">E3T25_03630</name>
</gene>
<dbReference type="RefSeq" id="WP_134372245.1">
    <property type="nucleotide sequence ID" value="NZ_SOGO01000011.1"/>
</dbReference>
<dbReference type="EMBL" id="SOGO01000011">
    <property type="protein sequence ID" value="TFD05748.1"/>
    <property type="molecule type" value="Genomic_DNA"/>
</dbReference>
<organism evidence="1 2">
    <name type="scientific">Cryobacterium sandaracinum</name>
    <dbReference type="NCBI Taxonomy" id="1259247"/>
    <lineage>
        <taxon>Bacteria</taxon>
        <taxon>Bacillati</taxon>
        <taxon>Actinomycetota</taxon>
        <taxon>Actinomycetes</taxon>
        <taxon>Micrococcales</taxon>
        <taxon>Microbacteriaceae</taxon>
        <taxon>Cryobacterium</taxon>
    </lineage>
</organism>
<evidence type="ECO:0000313" key="2">
    <source>
        <dbReference type="Proteomes" id="UP000297851"/>
    </source>
</evidence>
<protein>
    <submittedName>
        <fullName evidence="1">Glycosyl transferase family 2</fullName>
    </submittedName>
</protein>
<dbReference type="Proteomes" id="UP000297851">
    <property type="component" value="Unassembled WGS sequence"/>
</dbReference>
<proteinExistence type="predicted"/>
<dbReference type="PANTHER" id="PTHR41244:SF1">
    <property type="entry name" value="GLYCOSYLTRANSFERASE"/>
    <property type="match status" value="1"/>
</dbReference>
<dbReference type="PANTHER" id="PTHR41244">
    <property type="entry name" value="RHAMNAN SYNTHESIS F"/>
    <property type="match status" value="1"/>
</dbReference>
<dbReference type="Pfam" id="PF05045">
    <property type="entry name" value="RgpF"/>
    <property type="match status" value="1"/>
</dbReference>
<dbReference type="CDD" id="cd11579">
    <property type="entry name" value="Glyco_tran_WbsX"/>
    <property type="match status" value="1"/>
</dbReference>
<dbReference type="Pfam" id="PF14307">
    <property type="entry name" value="Glyco_tran_WbsX"/>
    <property type="match status" value="1"/>
</dbReference>